<evidence type="ECO:0000313" key="2">
    <source>
        <dbReference type="RefSeq" id="XP_027199991.1"/>
    </source>
</evidence>
<keyword evidence="1" id="KW-1185">Reference proteome</keyword>
<dbReference type="OMA" id="YANAIEN"/>
<accession>A0A6P6Y4N8</accession>
<dbReference type="InterPro" id="IPR027417">
    <property type="entry name" value="P-loop_NTPase"/>
</dbReference>
<dbReference type="RefSeq" id="XP_027199991.1">
    <property type="nucleotide sequence ID" value="XM_027344190.1"/>
</dbReference>
<gene>
    <name evidence="2" type="primary">LOC113794104</name>
</gene>
<evidence type="ECO:0000313" key="1">
    <source>
        <dbReference type="Proteomes" id="UP000515146"/>
    </source>
</evidence>
<dbReference type="OrthoDB" id="6509596at2759"/>
<dbReference type="AlphaFoldDB" id="A0A6P6Y4N8"/>
<proteinExistence type="predicted"/>
<dbReference type="Proteomes" id="UP000515146">
    <property type="component" value="Unplaced"/>
</dbReference>
<organism evidence="1 2">
    <name type="scientific">Dermatophagoides pteronyssinus</name>
    <name type="common">European house dust mite</name>
    <dbReference type="NCBI Taxonomy" id="6956"/>
    <lineage>
        <taxon>Eukaryota</taxon>
        <taxon>Metazoa</taxon>
        <taxon>Ecdysozoa</taxon>
        <taxon>Arthropoda</taxon>
        <taxon>Chelicerata</taxon>
        <taxon>Arachnida</taxon>
        <taxon>Acari</taxon>
        <taxon>Acariformes</taxon>
        <taxon>Sarcoptiformes</taxon>
        <taxon>Astigmata</taxon>
        <taxon>Psoroptidia</taxon>
        <taxon>Analgoidea</taxon>
        <taxon>Pyroglyphidae</taxon>
        <taxon>Dermatophagoidinae</taxon>
        <taxon>Dermatophagoides</taxon>
    </lineage>
</organism>
<reference evidence="2" key="1">
    <citation type="submission" date="2025-08" db="UniProtKB">
        <authorList>
            <consortium name="RefSeq"/>
        </authorList>
    </citation>
    <scope>IDENTIFICATION</scope>
    <source>
        <strain evidence="2">Airmid</strain>
    </source>
</reference>
<dbReference type="KEGG" id="dpte:113794104"/>
<dbReference type="SUPFAM" id="SSF52540">
    <property type="entry name" value="P-loop containing nucleoside triphosphate hydrolases"/>
    <property type="match status" value="2"/>
</dbReference>
<sequence length="319" mass="37686">MSQSPLYHRITQKILVIGPSGCGKTNLITSILSRTNCPYQYHCQQQQQSMNGRNGDCGVNCEKHNETTTTTADTNNIIKQCYYSQTVQFREIEIQLKVFERTCNGQLDRSTIQPYYHRLDAIIGVYDLLNYQQSFNQMRMALDSILALYNNDNGNGNGNQRPTVFVLGNVGDNYRRCRQYRNPYDEVKEYVNKIGAIQLFNYCYSTQHIKAFHHVFMLNIYRQHFRQQLTDKFEKAIENCRKHVYNVDKSSSCSSSEYYHYYHQHSESTLTNLKNLFKRIKIPHHFPHHHHHHYHQNNHHHNRHSNDQYHHGAIQAQAM</sequence>
<name>A0A6P6Y4N8_DERPT</name>
<protein>
    <submittedName>
        <fullName evidence="2">Uncharacterized protein LOC113794104</fullName>
    </submittedName>
</protein>
<dbReference type="InParanoid" id="A0A6P6Y4N8"/>
<dbReference type="Gene3D" id="3.40.50.300">
    <property type="entry name" value="P-loop containing nucleotide triphosphate hydrolases"/>
    <property type="match status" value="1"/>
</dbReference>